<organism evidence="5 6">
    <name type="scientific">Sparus aurata</name>
    <name type="common">Gilthead sea bream</name>
    <dbReference type="NCBI Taxonomy" id="8175"/>
    <lineage>
        <taxon>Eukaryota</taxon>
        <taxon>Metazoa</taxon>
        <taxon>Chordata</taxon>
        <taxon>Craniata</taxon>
        <taxon>Vertebrata</taxon>
        <taxon>Euteleostomi</taxon>
        <taxon>Actinopterygii</taxon>
        <taxon>Neopterygii</taxon>
        <taxon>Teleostei</taxon>
        <taxon>Neoteleostei</taxon>
        <taxon>Acanthomorphata</taxon>
        <taxon>Eupercaria</taxon>
        <taxon>Spariformes</taxon>
        <taxon>Sparidae</taxon>
        <taxon>Sparus</taxon>
    </lineage>
</organism>
<evidence type="ECO:0000256" key="3">
    <source>
        <dbReference type="ARBA" id="ARBA00023319"/>
    </source>
</evidence>
<keyword evidence="3" id="KW-0393">Immunoglobulin domain</keyword>
<sequence>IMFLHCIVVSEHTIEKVNLLKWNVVQDSTMPMFILDAIKILLEWTRPDLDPRFVHVRRDGDDRLFDQHSSYKGRTSVSINGLRRGDMSLKLSKVTFSDQGTYRCFVPGFEIDTSVKLVVGKPANMLTNVFIEITNVSRGVLQCESTGWGPEPEVFWLDGEGNLLSAGPTETVRGPDDLYTVSSRVTVEKRHSNSFASPSALKASVRKHFGLYDVEGKTDLD</sequence>
<dbReference type="InParanoid" id="A0A671TNL7"/>
<dbReference type="AlphaFoldDB" id="A0A671TNL7"/>
<evidence type="ECO:0000313" key="6">
    <source>
        <dbReference type="Proteomes" id="UP000472265"/>
    </source>
</evidence>
<name>A0A671TNL7_SPAAU</name>
<dbReference type="Gene3D" id="2.60.40.10">
    <property type="entry name" value="Immunoglobulins"/>
    <property type="match status" value="2"/>
</dbReference>
<dbReference type="InterPro" id="IPR013783">
    <property type="entry name" value="Ig-like_fold"/>
</dbReference>
<evidence type="ECO:0000256" key="2">
    <source>
        <dbReference type="ARBA" id="ARBA00023136"/>
    </source>
</evidence>
<dbReference type="Pfam" id="PF22705">
    <property type="entry name" value="C2-set_3"/>
    <property type="match status" value="1"/>
</dbReference>
<keyword evidence="2" id="KW-0472">Membrane</keyword>
<dbReference type="GO" id="GO:0001817">
    <property type="term" value="P:regulation of cytokine production"/>
    <property type="evidence" value="ECO:0007669"/>
    <property type="project" value="TreeGrafter"/>
</dbReference>
<evidence type="ECO:0000313" key="5">
    <source>
        <dbReference type="Ensembl" id="ENSSAUP00010003011.1"/>
    </source>
</evidence>
<dbReference type="GO" id="GO:0009897">
    <property type="term" value="C:external side of plasma membrane"/>
    <property type="evidence" value="ECO:0007669"/>
    <property type="project" value="TreeGrafter"/>
</dbReference>
<reference evidence="5" key="3">
    <citation type="submission" date="2025-09" db="UniProtKB">
        <authorList>
            <consortium name="Ensembl"/>
        </authorList>
    </citation>
    <scope>IDENTIFICATION</scope>
</reference>
<dbReference type="PANTHER" id="PTHR24100:SF151">
    <property type="entry name" value="ICOS LIGAND"/>
    <property type="match status" value="1"/>
</dbReference>
<dbReference type="PANTHER" id="PTHR24100">
    <property type="entry name" value="BUTYROPHILIN"/>
    <property type="match status" value="1"/>
</dbReference>
<dbReference type="Ensembl" id="ENSSAUT00010003216.1">
    <property type="protein sequence ID" value="ENSSAUP00010003011.1"/>
    <property type="gene ID" value="ENSSAUG00010001535.1"/>
</dbReference>
<dbReference type="PROSITE" id="PS50835">
    <property type="entry name" value="IG_LIKE"/>
    <property type="match status" value="1"/>
</dbReference>
<dbReference type="InterPro" id="IPR013106">
    <property type="entry name" value="Ig_V-set"/>
</dbReference>
<proteinExistence type="predicted"/>
<comment type="subcellular location">
    <subcellularLocation>
        <location evidence="1">Membrane</location>
    </subcellularLocation>
</comment>
<feature type="domain" description="Ig-like" evidence="4">
    <location>
        <begin position="1"/>
        <end position="116"/>
    </location>
</feature>
<accession>A0A671TNL7</accession>
<dbReference type="InterPro" id="IPR036179">
    <property type="entry name" value="Ig-like_dom_sf"/>
</dbReference>
<keyword evidence="6" id="KW-1185">Reference proteome</keyword>
<evidence type="ECO:0000256" key="1">
    <source>
        <dbReference type="ARBA" id="ARBA00004370"/>
    </source>
</evidence>
<evidence type="ECO:0000259" key="4">
    <source>
        <dbReference type="PROSITE" id="PS50835"/>
    </source>
</evidence>
<dbReference type="InterPro" id="IPR007110">
    <property type="entry name" value="Ig-like_dom"/>
</dbReference>
<dbReference type="GO" id="GO:0050852">
    <property type="term" value="P:T cell receptor signaling pathway"/>
    <property type="evidence" value="ECO:0007669"/>
    <property type="project" value="TreeGrafter"/>
</dbReference>
<reference evidence="5" key="2">
    <citation type="submission" date="2025-08" db="UniProtKB">
        <authorList>
            <consortium name="Ensembl"/>
        </authorList>
    </citation>
    <scope>IDENTIFICATION</scope>
</reference>
<dbReference type="Pfam" id="PF07686">
    <property type="entry name" value="V-set"/>
    <property type="match status" value="1"/>
</dbReference>
<reference evidence="5" key="1">
    <citation type="submission" date="2021-04" db="EMBL/GenBank/DDBJ databases">
        <authorList>
            <consortium name="Wellcome Sanger Institute Data Sharing"/>
        </authorList>
    </citation>
    <scope>NUCLEOTIDE SEQUENCE [LARGE SCALE GENOMIC DNA]</scope>
</reference>
<dbReference type="InterPro" id="IPR053896">
    <property type="entry name" value="BTN3A2-like_Ig-C"/>
</dbReference>
<dbReference type="SUPFAM" id="SSF48726">
    <property type="entry name" value="Immunoglobulin"/>
    <property type="match status" value="2"/>
</dbReference>
<dbReference type="Proteomes" id="UP000472265">
    <property type="component" value="Chromosome 10"/>
</dbReference>
<protein>
    <recommendedName>
        <fullName evidence="4">Ig-like domain-containing protein</fullName>
    </recommendedName>
</protein>
<dbReference type="InterPro" id="IPR050504">
    <property type="entry name" value="IgSF_BTN/MOG"/>
</dbReference>
<dbReference type="GeneTree" id="ENSGT01050000244843"/>
<dbReference type="GO" id="GO:0005102">
    <property type="term" value="F:signaling receptor binding"/>
    <property type="evidence" value="ECO:0007669"/>
    <property type="project" value="TreeGrafter"/>
</dbReference>